<name>A0A368P6C9_9FLAO</name>
<dbReference type="EMBL" id="QPIG01000001">
    <property type="protein sequence ID" value="RCU58078.1"/>
    <property type="molecule type" value="Genomic_DNA"/>
</dbReference>
<protein>
    <submittedName>
        <fullName evidence="1">Uncharacterized protein</fullName>
    </submittedName>
</protein>
<gene>
    <name evidence="1" type="ORF">DU428_01455</name>
</gene>
<organism evidence="1 2">
    <name type="scientific">Oceanihabitans sediminis</name>
    <dbReference type="NCBI Taxonomy" id="1812012"/>
    <lineage>
        <taxon>Bacteria</taxon>
        <taxon>Pseudomonadati</taxon>
        <taxon>Bacteroidota</taxon>
        <taxon>Flavobacteriia</taxon>
        <taxon>Flavobacteriales</taxon>
        <taxon>Flavobacteriaceae</taxon>
        <taxon>Oceanihabitans</taxon>
    </lineage>
</organism>
<evidence type="ECO:0000313" key="1">
    <source>
        <dbReference type="EMBL" id="RCU58078.1"/>
    </source>
</evidence>
<keyword evidence="2" id="KW-1185">Reference proteome</keyword>
<comment type="caution">
    <text evidence="1">The sequence shown here is derived from an EMBL/GenBank/DDBJ whole genome shotgun (WGS) entry which is preliminary data.</text>
</comment>
<evidence type="ECO:0000313" key="2">
    <source>
        <dbReference type="Proteomes" id="UP000252249"/>
    </source>
</evidence>
<proteinExistence type="predicted"/>
<dbReference type="AlphaFoldDB" id="A0A368P6C9"/>
<accession>A0A368P6C9</accession>
<reference evidence="1 2" key="1">
    <citation type="submission" date="2018-07" db="EMBL/GenBank/DDBJ databases">
        <title>Oceanihabitans testaceum sp. nov., isolated from marine sediment.</title>
        <authorList>
            <person name="Li C.-M."/>
        </authorList>
    </citation>
    <scope>NUCLEOTIDE SEQUENCE [LARGE SCALE GENOMIC DNA]</scope>
    <source>
        <strain evidence="1 2">S9-10</strain>
    </source>
</reference>
<sequence length="557" mass="62359">MTPLLHAQDIGTLKDQKPFTFHGSIGGGANAFSSNEEFPTRDPFSWNLYGNFTASVYGLSLPFSFAVSQYSESYTTPFSQFGISPTYKWAKLHLGYRNISFSPLVFDGHSFMGAGIELSPRNFYFGAFYGRLNKAISEDHRTEHAVEPQYERTGYGAKVGVGGDHTNFSLQYFHAKDDERSIERAQDSLTTILPQENSVVGSSWKFTFFKKVTLSGDAAFSVLNRDLSYTTIDSIGEKEIPRIIQKLIPINSSSVFSWSGQMQLAVMLRNFNAVLGYRRVEPDFKSLGVPYALDDVEMISANINTNFNKGKINLHASFNNQHNNLQNMLNSKLITQTGNISLNTFVSQHLNINMNMTGVRVLQEDGLLQLTEEQRLDQTMFTAVLSPSLNFSNYRHQHTISGNVTYTNLEDKNPTTQAQTNGNNLSSSLNYGIYFTQKYFDLNTSVLYSVYEQQNSDYSSLGFNIGGNMQVLHSRSLNLQGSIGYFLNKASDSPTGNNYTFSFNGSYMLFNSHSLGLSASYMITPPVNLNPLNEIEHVPYAVNSKMFTAGITYSYSF</sequence>
<dbReference type="Proteomes" id="UP000252249">
    <property type="component" value="Unassembled WGS sequence"/>
</dbReference>